<evidence type="ECO:0000313" key="1">
    <source>
        <dbReference type="EMBL" id="KAF5951790.1"/>
    </source>
</evidence>
<sequence length="238" mass="26697">MNRAVHEQARLGSLRARLGSFMILAATMQETHAVEFSVTNNVPTTPGGIRFANEIGLDYTKQTLISATNFIWSTFQENTDADRKNVAQVSLFIDTMDGVAYTSNNEIHVSANYIQSYSGDVKTEITGVVYHEMTHVWQWDGRPQTAAPGGLIEGVADYVRLKAGYAPSHWVQPGQGDRWDQGYDVTARFLDYCDSLKNGFVAELNKKIRNGYSADYFVQLLGKTVDQLWSDYKAKYNN</sequence>
<dbReference type="AlphaFoldDB" id="A0A7J7HFW4"/>
<accession>A0A7J7HFW4</accession>
<gene>
    <name evidence="1" type="ORF">HYC85_009734</name>
</gene>
<keyword evidence="2" id="KW-1185">Reference proteome</keyword>
<dbReference type="InterPro" id="IPR007541">
    <property type="entry name" value="Uncharacterised_BSP"/>
</dbReference>
<dbReference type="PANTHER" id="PTHR33321">
    <property type="match status" value="1"/>
</dbReference>
<reference evidence="1 2" key="2">
    <citation type="submission" date="2020-07" db="EMBL/GenBank/DDBJ databases">
        <title>Genome assembly of wild tea tree DASZ reveals pedigree and selection history of tea varieties.</title>
        <authorList>
            <person name="Zhang W."/>
        </authorList>
    </citation>
    <scope>NUCLEOTIDE SEQUENCE [LARGE SCALE GENOMIC DNA]</scope>
    <source>
        <strain evidence="2">cv. G240</strain>
        <tissue evidence="1">Leaf</tissue>
    </source>
</reference>
<dbReference type="EMBL" id="JACBKZ010000004">
    <property type="protein sequence ID" value="KAF5951790.1"/>
    <property type="molecule type" value="Genomic_DNA"/>
</dbReference>
<dbReference type="Pfam" id="PF04450">
    <property type="entry name" value="BSP"/>
    <property type="match status" value="1"/>
</dbReference>
<dbReference type="Proteomes" id="UP000593564">
    <property type="component" value="Unassembled WGS sequence"/>
</dbReference>
<evidence type="ECO:0008006" key="3">
    <source>
        <dbReference type="Google" id="ProtNLM"/>
    </source>
</evidence>
<name>A0A7J7HFW4_CAMSI</name>
<protein>
    <recommendedName>
        <fullName evidence="3">Plant basic secretory protein (BSP) family protein</fullName>
    </recommendedName>
</protein>
<dbReference type="PANTHER" id="PTHR33321:SF12">
    <property type="entry name" value="PLANT BASIC SECRETORY PROTEIN (BSP) FAMILY PROTEIN"/>
    <property type="match status" value="1"/>
</dbReference>
<evidence type="ECO:0000313" key="2">
    <source>
        <dbReference type="Proteomes" id="UP000593564"/>
    </source>
</evidence>
<comment type="caution">
    <text evidence="1">The sequence shown here is derived from an EMBL/GenBank/DDBJ whole genome shotgun (WGS) entry which is preliminary data.</text>
</comment>
<organism evidence="1 2">
    <name type="scientific">Camellia sinensis</name>
    <name type="common">Tea plant</name>
    <name type="synonym">Thea sinensis</name>
    <dbReference type="NCBI Taxonomy" id="4442"/>
    <lineage>
        <taxon>Eukaryota</taxon>
        <taxon>Viridiplantae</taxon>
        <taxon>Streptophyta</taxon>
        <taxon>Embryophyta</taxon>
        <taxon>Tracheophyta</taxon>
        <taxon>Spermatophyta</taxon>
        <taxon>Magnoliopsida</taxon>
        <taxon>eudicotyledons</taxon>
        <taxon>Gunneridae</taxon>
        <taxon>Pentapetalae</taxon>
        <taxon>asterids</taxon>
        <taxon>Ericales</taxon>
        <taxon>Theaceae</taxon>
        <taxon>Camellia</taxon>
    </lineage>
</organism>
<reference evidence="2" key="1">
    <citation type="journal article" date="2020" name="Nat. Commun.">
        <title>Genome assembly of wild tea tree DASZ reveals pedigree and selection history of tea varieties.</title>
        <authorList>
            <person name="Zhang W."/>
            <person name="Zhang Y."/>
            <person name="Qiu H."/>
            <person name="Guo Y."/>
            <person name="Wan H."/>
            <person name="Zhang X."/>
            <person name="Scossa F."/>
            <person name="Alseekh S."/>
            <person name="Zhang Q."/>
            <person name="Wang P."/>
            <person name="Xu L."/>
            <person name="Schmidt M.H."/>
            <person name="Jia X."/>
            <person name="Li D."/>
            <person name="Zhu A."/>
            <person name="Guo F."/>
            <person name="Chen W."/>
            <person name="Ni D."/>
            <person name="Usadel B."/>
            <person name="Fernie A.R."/>
            <person name="Wen W."/>
        </authorList>
    </citation>
    <scope>NUCLEOTIDE SEQUENCE [LARGE SCALE GENOMIC DNA]</scope>
    <source>
        <strain evidence="2">cv. G240</strain>
    </source>
</reference>
<proteinExistence type="predicted"/>